<feature type="domain" description="DUF1616" evidence="2">
    <location>
        <begin position="25"/>
        <end position="323"/>
    </location>
</feature>
<feature type="transmembrane region" description="Helical" evidence="1">
    <location>
        <begin position="12"/>
        <end position="35"/>
    </location>
</feature>
<feature type="transmembrane region" description="Helical" evidence="1">
    <location>
        <begin position="122"/>
        <end position="139"/>
    </location>
</feature>
<dbReference type="EMBL" id="VTAW01000004">
    <property type="protein sequence ID" value="TYT62973.1"/>
    <property type="molecule type" value="Genomic_DNA"/>
</dbReference>
<evidence type="ECO:0000313" key="4">
    <source>
        <dbReference type="Proteomes" id="UP000324104"/>
    </source>
</evidence>
<dbReference type="AlphaFoldDB" id="A0A5D5APM5"/>
<gene>
    <name evidence="3" type="ORF">FYC77_04830</name>
</gene>
<feature type="transmembrane region" description="Helical" evidence="1">
    <location>
        <begin position="92"/>
        <end position="110"/>
    </location>
</feature>
<keyword evidence="1" id="KW-1133">Transmembrane helix</keyword>
<dbReference type="Proteomes" id="UP000324104">
    <property type="component" value="Unassembled WGS sequence"/>
</dbReference>
<keyword evidence="4" id="KW-1185">Reference proteome</keyword>
<dbReference type="RefSeq" id="WP_149080377.1">
    <property type="nucleotide sequence ID" value="NZ_VTAW01000004.1"/>
</dbReference>
<comment type="caution">
    <text evidence="3">The sequence shown here is derived from an EMBL/GenBank/DDBJ whole genome shotgun (WGS) entry which is preliminary data.</text>
</comment>
<feature type="transmembrane region" description="Helical" evidence="1">
    <location>
        <begin position="167"/>
        <end position="193"/>
    </location>
</feature>
<evidence type="ECO:0000313" key="3">
    <source>
        <dbReference type="EMBL" id="TYT62973.1"/>
    </source>
</evidence>
<name>A0A5D5APM5_9EURY</name>
<feature type="transmembrane region" description="Helical" evidence="1">
    <location>
        <begin position="41"/>
        <end position="66"/>
    </location>
</feature>
<keyword evidence="1" id="KW-0812">Transmembrane</keyword>
<proteinExistence type="predicted"/>
<keyword evidence="1" id="KW-0472">Membrane</keyword>
<organism evidence="3 4">
    <name type="scientific">Natrialba swarupiae</name>
    <dbReference type="NCBI Taxonomy" id="2448032"/>
    <lineage>
        <taxon>Archaea</taxon>
        <taxon>Methanobacteriati</taxon>
        <taxon>Methanobacteriota</taxon>
        <taxon>Stenosarchaea group</taxon>
        <taxon>Halobacteria</taxon>
        <taxon>Halobacteriales</taxon>
        <taxon>Natrialbaceae</taxon>
        <taxon>Natrialba</taxon>
    </lineage>
</organism>
<evidence type="ECO:0000259" key="2">
    <source>
        <dbReference type="Pfam" id="PF07760"/>
    </source>
</evidence>
<sequence length="333" mass="35427">MSFRKYTRTRLASVLSYPADLATVSALAVLSYFVITSVSDGGAATLFFAIPLALFLPGYALVSVLFPTAKRSSRETPAVATNRRGIDATERIGLAFALSLAIVPLVVLTLPVTEWGLETEPLAASLAVFTVGFAQLGAIRRLRRPEPERFTVSPIASVIAVRRTDDAVLTASSILLTVAVATAIGALIVGFLIPASAGGFTELGLYTADEDGELVAGDLPDEIEPGEQVPVTVSIENQEGERTAYMVVVQQQVLEDGDVVDRTELQEVDANVSDGATVTSQRQIGPTAEPGETVRISVLLYEGDPPVIPTNENADEDTYFWVTVTDDPQIDEG</sequence>
<evidence type="ECO:0000256" key="1">
    <source>
        <dbReference type="SAM" id="Phobius"/>
    </source>
</evidence>
<dbReference type="Pfam" id="PF07760">
    <property type="entry name" value="DUF1616"/>
    <property type="match status" value="1"/>
</dbReference>
<accession>A0A5D5APM5</accession>
<protein>
    <submittedName>
        <fullName evidence="3">DUF1616 domain-containing protein</fullName>
    </submittedName>
</protein>
<dbReference type="InterPro" id="IPR011674">
    <property type="entry name" value="DUF1616"/>
</dbReference>
<reference evidence="3 4" key="1">
    <citation type="submission" date="2019-08" db="EMBL/GenBank/DDBJ databases">
        <title>Archaea genome.</title>
        <authorList>
            <person name="Kajale S."/>
            <person name="Shouche Y."/>
            <person name="Deshpande N."/>
            <person name="Sharma A."/>
        </authorList>
    </citation>
    <scope>NUCLEOTIDE SEQUENCE [LARGE SCALE GENOMIC DNA]</scope>
    <source>
        <strain evidence="3 4">ESP3B_9</strain>
    </source>
</reference>